<dbReference type="STRING" id="880724.Metig_0771"/>
<dbReference type="GO" id="GO:0005737">
    <property type="term" value="C:cytoplasm"/>
    <property type="evidence" value="ECO:0007669"/>
    <property type="project" value="UniProtKB-SubCell"/>
</dbReference>
<dbReference type="RefSeq" id="WP_013798920.1">
    <property type="nucleotide sequence ID" value="NC_015562.1"/>
</dbReference>
<dbReference type="FunFam" id="3.40.50.620:FF:000207">
    <property type="entry name" value="Tryptophan--tRNA ligase"/>
    <property type="match status" value="1"/>
</dbReference>
<keyword evidence="5 8" id="KW-0067">ATP-binding</keyword>
<dbReference type="GO" id="GO:0005524">
    <property type="term" value="F:ATP binding"/>
    <property type="evidence" value="ECO:0007669"/>
    <property type="project" value="UniProtKB-UniRule"/>
</dbReference>
<dbReference type="GeneID" id="10643611"/>
<keyword evidence="3 8" id="KW-0436">Ligase</keyword>
<dbReference type="HAMAP" id="MF_00140_A">
    <property type="entry name" value="Trp_tRNA_synth_A"/>
    <property type="match status" value="1"/>
</dbReference>
<keyword evidence="2 8" id="KW-0963">Cytoplasm</keyword>
<proteinExistence type="inferred from homology"/>
<dbReference type="InterPro" id="IPR002305">
    <property type="entry name" value="aa-tRNA-synth_Ic"/>
</dbReference>
<organism evidence="11">
    <name type="scientific">Methanotorris igneus (strain DSM 5666 / JCM 11834 / Kol 5)</name>
    <dbReference type="NCBI Taxonomy" id="880724"/>
    <lineage>
        <taxon>Archaea</taxon>
        <taxon>Methanobacteriati</taxon>
        <taxon>Methanobacteriota</taxon>
        <taxon>Methanomada group</taxon>
        <taxon>Methanococci</taxon>
        <taxon>Methanococcales</taxon>
        <taxon>Methanocaldococcaceae</taxon>
        <taxon>Methanotorris</taxon>
    </lineage>
</organism>
<dbReference type="PANTHER" id="PTHR10055:SF5">
    <property type="entry name" value="TRYPTOPHAN--TRNA LIGASE"/>
    <property type="match status" value="1"/>
</dbReference>
<keyword evidence="7 8" id="KW-0030">Aminoacyl-tRNA synthetase</keyword>
<dbReference type="CDD" id="cd00806">
    <property type="entry name" value="TrpRS_core"/>
    <property type="match status" value="1"/>
</dbReference>
<dbReference type="AlphaFoldDB" id="F6BCV6"/>
<sequence length="367" mass="42265">MITPWDVSDNIDYKKTMENFGIKPINEIIKNIENPHYLMRRGIIFGHRDFERIIDAMKNKKKFAVVSGMMPSGRMHFGHKMIVDQLLYYQDYNAEIHIPIADMEAYAARGMDFETTKKLAVEEYITNYIALGLDPEKINVYLQSKYNKVKDLAYILSKRTNLSEMRAIYGFGGETNIGHLFAPLIQVADILHPQLEDDLKTSRGIPVVVPVGIDQDPHIRLTRDIANRAKEYKFIPPSSTYHRFMTGLLGGKMSSSKPDTAIFLTDDEKSVKKKIMSCKTGGRSTLEEHKKLGGIPEECVVYELYAYHLIKDDKELLEIYEKCKKGELTCGKCKKYCYEKIVEFLKDLHEKREAAKEIAYKIINNQL</sequence>
<dbReference type="GO" id="GO:0004830">
    <property type="term" value="F:tryptophan-tRNA ligase activity"/>
    <property type="evidence" value="ECO:0007669"/>
    <property type="project" value="UniProtKB-UniRule"/>
</dbReference>
<evidence type="ECO:0000256" key="2">
    <source>
        <dbReference type="ARBA" id="ARBA00022490"/>
    </source>
</evidence>
<dbReference type="KEGG" id="mig:Metig_0771"/>
<dbReference type="InterPro" id="IPR020653">
    <property type="entry name" value="Tryptophan-tRNA-ligase_arc"/>
</dbReference>
<evidence type="ECO:0000256" key="6">
    <source>
        <dbReference type="ARBA" id="ARBA00022917"/>
    </source>
</evidence>
<evidence type="ECO:0000256" key="9">
    <source>
        <dbReference type="RuleBase" id="RU363036"/>
    </source>
</evidence>
<keyword evidence="11" id="KW-1185">Reference proteome</keyword>
<dbReference type="Proteomes" id="UP000009227">
    <property type="component" value="Chromosome"/>
</dbReference>
<dbReference type="GO" id="GO:0006436">
    <property type="term" value="P:tryptophanyl-tRNA aminoacylation"/>
    <property type="evidence" value="ECO:0007669"/>
    <property type="project" value="UniProtKB-UniRule"/>
</dbReference>
<evidence type="ECO:0000256" key="5">
    <source>
        <dbReference type="ARBA" id="ARBA00022840"/>
    </source>
</evidence>
<comment type="subcellular location">
    <subcellularLocation>
        <location evidence="8">Cytoplasm</location>
    </subcellularLocation>
</comment>
<dbReference type="InterPro" id="IPR002306">
    <property type="entry name" value="Trp-tRNA-ligase"/>
</dbReference>
<keyword evidence="6 8" id="KW-0648">Protein biosynthesis</keyword>
<evidence type="ECO:0000313" key="10">
    <source>
        <dbReference type="EMBL" id="AEF96317.1"/>
    </source>
</evidence>
<dbReference type="EC" id="6.1.1.2" evidence="8"/>
<gene>
    <name evidence="8" type="primary">trpS</name>
    <name evidence="10" type="ordered locus">Metig_0771</name>
</gene>
<dbReference type="NCBIfam" id="NF008925">
    <property type="entry name" value="PRK12285.1-2"/>
    <property type="match status" value="1"/>
</dbReference>
<feature type="short sequence motif" description="'KMSKS' region" evidence="8">
    <location>
        <begin position="252"/>
        <end position="256"/>
    </location>
</feature>
<feature type="short sequence motif" description="'HIGH' region" evidence="8">
    <location>
        <begin position="71"/>
        <end position="79"/>
    </location>
</feature>
<evidence type="ECO:0000256" key="3">
    <source>
        <dbReference type="ARBA" id="ARBA00022598"/>
    </source>
</evidence>
<dbReference type="EMBL" id="CP002737">
    <property type="protein sequence ID" value="AEF96317.1"/>
    <property type="molecule type" value="Genomic_DNA"/>
</dbReference>
<comment type="catalytic activity">
    <reaction evidence="8">
        <text>tRNA(Trp) + L-tryptophan + ATP = L-tryptophyl-tRNA(Trp) + AMP + diphosphate + H(+)</text>
        <dbReference type="Rhea" id="RHEA:24080"/>
        <dbReference type="Rhea" id="RHEA-COMP:9671"/>
        <dbReference type="Rhea" id="RHEA-COMP:9705"/>
        <dbReference type="ChEBI" id="CHEBI:15378"/>
        <dbReference type="ChEBI" id="CHEBI:30616"/>
        <dbReference type="ChEBI" id="CHEBI:33019"/>
        <dbReference type="ChEBI" id="CHEBI:57912"/>
        <dbReference type="ChEBI" id="CHEBI:78442"/>
        <dbReference type="ChEBI" id="CHEBI:78535"/>
        <dbReference type="ChEBI" id="CHEBI:456215"/>
        <dbReference type="EC" id="6.1.1.2"/>
    </reaction>
</comment>
<dbReference type="PRINTS" id="PR01039">
    <property type="entry name" value="TRNASYNTHTRP"/>
</dbReference>
<dbReference type="Gene3D" id="1.10.240.10">
    <property type="entry name" value="Tyrosyl-Transfer RNA Synthetase"/>
    <property type="match status" value="1"/>
</dbReference>
<protein>
    <recommendedName>
        <fullName evidence="8">Tryptophan--tRNA ligase</fullName>
        <ecNumber evidence="8">6.1.1.2</ecNumber>
    </recommendedName>
    <alternativeName>
        <fullName evidence="8">Tryptophanyl-tRNA synthetase</fullName>
        <shortName evidence="8">TrpRS</shortName>
    </alternativeName>
</protein>
<evidence type="ECO:0000256" key="1">
    <source>
        <dbReference type="ARBA" id="ARBA00005594"/>
    </source>
</evidence>
<dbReference type="SUPFAM" id="SSF52374">
    <property type="entry name" value="Nucleotidylyl transferase"/>
    <property type="match status" value="1"/>
</dbReference>
<evidence type="ECO:0000256" key="4">
    <source>
        <dbReference type="ARBA" id="ARBA00022741"/>
    </source>
</evidence>
<evidence type="ECO:0000313" key="11">
    <source>
        <dbReference type="Proteomes" id="UP000009227"/>
    </source>
</evidence>
<dbReference type="Pfam" id="PF00579">
    <property type="entry name" value="tRNA-synt_1b"/>
    <property type="match status" value="1"/>
</dbReference>
<dbReference type="NCBIfam" id="TIGR00233">
    <property type="entry name" value="trpS"/>
    <property type="match status" value="1"/>
</dbReference>
<dbReference type="HOGENOM" id="CLU_032621_3_0_2"/>
<dbReference type="PANTHER" id="PTHR10055">
    <property type="entry name" value="TRYPTOPHANYL-TRNA SYNTHETASE"/>
    <property type="match status" value="1"/>
</dbReference>
<comment type="function">
    <text evidence="8">Catalyzes the attachment of tryptophan to tRNA(Trp).</text>
</comment>
<dbReference type="InterPro" id="IPR014729">
    <property type="entry name" value="Rossmann-like_a/b/a_fold"/>
</dbReference>
<evidence type="ECO:0000256" key="8">
    <source>
        <dbReference type="HAMAP-Rule" id="MF_00140"/>
    </source>
</evidence>
<comment type="similarity">
    <text evidence="1 8 9">Belongs to the class-I aminoacyl-tRNA synthetase family.</text>
</comment>
<keyword evidence="4 8" id="KW-0547">Nucleotide-binding</keyword>
<dbReference type="OrthoDB" id="371821at2157"/>
<reference evidence="10 11" key="1">
    <citation type="submission" date="2011-05" db="EMBL/GenBank/DDBJ databases">
        <title>Complete sequence of Methanotorris igneus Kol 5.</title>
        <authorList>
            <consortium name="US DOE Joint Genome Institute"/>
            <person name="Lucas S."/>
            <person name="Han J."/>
            <person name="Lapidus A."/>
            <person name="Cheng J.-F."/>
            <person name="Goodwin L."/>
            <person name="Pitluck S."/>
            <person name="Peters L."/>
            <person name="Mikhailova N."/>
            <person name="Chertkov O."/>
            <person name="Han C."/>
            <person name="Tapia R."/>
            <person name="Land M."/>
            <person name="Hauser L."/>
            <person name="Kyrpides N."/>
            <person name="Ivanova N."/>
            <person name="Pagani I."/>
            <person name="Sieprawska-Lupa M."/>
            <person name="Whitman W."/>
            <person name="Woyke T."/>
        </authorList>
    </citation>
    <scope>NUCLEOTIDE SEQUENCE [LARGE SCALE GENOMIC DNA]</scope>
    <source>
        <strain evidence="11">DSM 5666 / JCM 11834 / Kol 5</strain>
    </source>
</reference>
<dbReference type="NCBIfam" id="NF008926">
    <property type="entry name" value="PRK12285.1-3"/>
    <property type="match status" value="1"/>
</dbReference>
<accession>F6BCV6</accession>
<dbReference type="Gene3D" id="3.40.50.620">
    <property type="entry name" value="HUPs"/>
    <property type="match status" value="1"/>
</dbReference>
<evidence type="ECO:0000256" key="7">
    <source>
        <dbReference type="ARBA" id="ARBA00023146"/>
    </source>
</evidence>
<name>F6BCV6_METIK</name>